<comment type="caution">
    <text evidence="1">The sequence shown here is derived from an EMBL/GenBank/DDBJ whole genome shotgun (WGS) entry which is preliminary data.</text>
</comment>
<organism evidence="1 2">
    <name type="scientific">Paenibacillus mesotrionivorans</name>
    <dbReference type="NCBI Taxonomy" id="3160968"/>
    <lineage>
        <taxon>Bacteria</taxon>
        <taxon>Bacillati</taxon>
        <taxon>Bacillota</taxon>
        <taxon>Bacilli</taxon>
        <taxon>Bacillales</taxon>
        <taxon>Paenibacillaceae</taxon>
        <taxon>Paenibacillus</taxon>
    </lineage>
</organism>
<evidence type="ECO:0000313" key="1">
    <source>
        <dbReference type="EMBL" id="MFM9330616.1"/>
    </source>
</evidence>
<keyword evidence="1" id="KW-0648">Protein biosynthesis</keyword>
<evidence type="ECO:0000313" key="2">
    <source>
        <dbReference type="Proteomes" id="UP001631969"/>
    </source>
</evidence>
<dbReference type="Proteomes" id="UP001631969">
    <property type="component" value="Unassembled WGS sequence"/>
</dbReference>
<accession>A0ACC7P3U1</accession>
<dbReference type="EMBL" id="JBJURJ010000014">
    <property type="protein sequence ID" value="MFM9330616.1"/>
    <property type="molecule type" value="Genomic_DNA"/>
</dbReference>
<protein>
    <submittedName>
        <fullName evidence="1">GreA/GreB family elongation factor</fullName>
    </submittedName>
</protein>
<gene>
    <name evidence="1" type="ORF">ACI1P1_20200</name>
</gene>
<name>A0ACC7P3U1_9BACL</name>
<proteinExistence type="predicted"/>
<keyword evidence="1" id="KW-0251">Elongation factor</keyword>
<sequence length="160" mass="17921">MSPRVKESVWREFFIRQLIMFDDERARFLDAYFPDFGNGRSQADQLLSDYTQVLRQQLADGEEGWCGKVLIGSRVVISYLDDMSTDTLTIVSPHHAVLPEDGSGECPVSFLSPMGKQLLMKPCGELVHVQTPSGRLPVKIEQIRLSEFAFAAGEGEQQAL</sequence>
<reference evidence="1" key="1">
    <citation type="submission" date="2024-12" db="EMBL/GenBank/DDBJ databases">
        <authorList>
            <person name="Wu N."/>
        </authorList>
    </citation>
    <scope>NUCLEOTIDE SEQUENCE</scope>
    <source>
        <strain evidence="1">P15</strain>
    </source>
</reference>
<keyword evidence="2" id="KW-1185">Reference proteome</keyword>